<gene>
    <name evidence="1" type="ORF">OXX778_LOCUS6529</name>
</gene>
<dbReference type="Proteomes" id="UP000663879">
    <property type="component" value="Unassembled WGS sequence"/>
</dbReference>
<organism evidence="1 2">
    <name type="scientific">Brachionus calyciflorus</name>
    <dbReference type="NCBI Taxonomy" id="104777"/>
    <lineage>
        <taxon>Eukaryota</taxon>
        <taxon>Metazoa</taxon>
        <taxon>Spiralia</taxon>
        <taxon>Gnathifera</taxon>
        <taxon>Rotifera</taxon>
        <taxon>Eurotatoria</taxon>
        <taxon>Monogononta</taxon>
        <taxon>Pseudotrocha</taxon>
        <taxon>Ploima</taxon>
        <taxon>Brachionidae</taxon>
        <taxon>Brachionus</taxon>
    </lineage>
</organism>
<name>A0A813SN68_9BILA</name>
<proteinExistence type="predicted"/>
<protein>
    <submittedName>
        <fullName evidence="1">Uncharacterized protein</fullName>
    </submittedName>
</protein>
<accession>A0A813SN68</accession>
<comment type="caution">
    <text evidence="1">The sequence shown here is derived from an EMBL/GenBank/DDBJ whole genome shotgun (WGS) entry which is preliminary data.</text>
</comment>
<evidence type="ECO:0000313" key="2">
    <source>
        <dbReference type="Proteomes" id="UP000663879"/>
    </source>
</evidence>
<reference evidence="1" key="1">
    <citation type="submission" date="2021-02" db="EMBL/GenBank/DDBJ databases">
        <authorList>
            <person name="Nowell W R."/>
        </authorList>
    </citation>
    <scope>NUCLEOTIDE SEQUENCE</scope>
    <source>
        <strain evidence="1">Ploen Becks lab</strain>
    </source>
</reference>
<evidence type="ECO:0000313" key="1">
    <source>
        <dbReference type="EMBL" id="CAF0802222.1"/>
    </source>
</evidence>
<keyword evidence="2" id="KW-1185">Reference proteome</keyword>
<sequence>MATRLGTDGINCITIQKTSSMKYRNYGKLLPYQKSETKGYRHNAKIKYNWNKLGVPLSIYERTTFQDIYRPVLFYGTENMLSTKPLIII</sequence>
<dbReference type="EMBL" id="CAJNOC010000780">
    <property type="protein sequence ID" value="CAF0802222.1"/>
    <property type="molecule type" value="Genomic_DNA"/>
</dbReference>
<dbReference type="AlphaFoldDB" id="A0A813SN68"/>